<organism evidence="2 3">
    <name type="scientific">Chlorobaculum parvum (strain DSM 263 / NCIMB 8327)</name>
    <name type="common">Chlorobium vibrioforme subsp. thiosulfatophilum</name>
    <dbReference type="NCBI Taxonomy" id="517417"/>
    <lineage>
        <taxon>Bacteria</taxon>
        <taxon>Pseudomonadati</taxon>
        <taxon>Chlorobiota</taxon>
        <taxon>Chlorobiia</taxon>
        <taxon>Chlorobiales</taxon>
        <taxon>Chlorobiaceae</taxon>
        <taxon>Chlorobaculum</taxon>
    </lineage>
</organism>
<name>B3QPQ4_CHLP8</name>
<dbReference type="EMBL" id="CP001099">
    <property type="protein sequence ID" value="ACF11907.1"/>
    <property type="molecule type" value="Genomic_DNA"/>
</dbReference>
<reference evidence="2" key="1">
    <citation type="submission" date="2008-06" db="EMBL/GenBank/DDBJ databases">
        <title>Complete sequence of Chlorobaculum parvum NCIB 8327.</title>
        <authorList>
            <consortium name="US DOE Joint Genome Institute"/>
            <person name="Lucas S."/>
            <person name="Copeland A."/>
            <person name="Lapidus A."/>
            <person name="Glavina del Rio T."/>
            <person name="Dalin E."/>
            <person name="Tice H."/>
            <person name="Bruce D."/>
            <person name="Goodwin L."/>
            <person name="Pitluck S."/>
            <person name="Schmutz J."/>
            <person name="Larimer F."/>
            <person name="Land M."/>
            <person name="Hauser L."/>
            <person name="Kyrpides N."/>
            <person name="Mikhailova N."/>
            <person name="Zhao F."/>
            <person name="Li T."/>
            <person name="Liu Z."/>
            <person name="Overmann J."/>
            <person name="Bryant D.A."/>
            <person name="Richardson P."/>
        </authorList>
    </citation>
    <scope>NUCLEOTIDE SEQUENCE [LARGE SCALE GENOMIC DNA]</scope>
    <source>
        <strain evidence="2">NCIB 8327</strain>
    </source>
</reference>
<dbReference type="AlphaFoldDB" id="B3QPQ4"/>
<keyword evidence="3" id="KW-1185">Reference proteome</keyword>
<feature type="transmembrane region" description="Helical" evidence="1">
    <location>
        <begin position="21"/>
        <end position="40"/>
    </location>
</feature>
<dbReference type="STRING" id="517417.Cpar_1509"/>
<sequence>MPPHPELESPEKKRLSLVIPTLDALLSLTFLVLAAYIAWYASTMTGKDGRDLLWYSALLGAYGVWRAIRSVIRHRQNQQNENN</sequence>
<proteinExistence type="predicted"/>
<dbReference type="KEGG" id="cpc:Cpar_1509"/>
<evidence type="ECO:0000256" key="1">
    <source>
        <dbReference type="SAM" id="Phobius"/>
    </source>
</evidence>
<protein>
    <submittedName>
        <fullName evidence="2">Uncharacterized protein</fullName>
    </submittedName>
</protein>
<evidence type="ECO:0000313" key="2">
    <source>
        <dbReference type="EMBL" id="ACF11907.1"/>
    </source>
</evidence>
<keyword evidence="1" id="KW-0812">Transmembrane</keyword>
<gene>
    <name evidence="2" type="ordered locus">Cpar_1509</name>
</gene>
<dbReference type="RefSeq" id="WP_012502740.1">
    <property type="nucleotide sequence ID" value="NC_011027.1"/>
</dbReference>
<keyword evidence="1" id="KW-0472">Membrane</keyword>
<keyword evidence="1" id="KW-1133">Transmembrane helix</keyword>
<dbReference type="HOGENOM" id="CLU_2536476_0_0_10"/>
<accession>B3QPQ4</accession>
<evidence type="ECO:0000313" key="3">
    <source>
        <dbReference type="Proteomes" id="UP000008811"/>
    </source>
</evidence>
<dbReference type="Proteomes" id="UP000008811">
    <property type="component" value="Chromosome"/>
</dbReference>